<evidence type="ECO:0000313" key="6">
    <source>
        <dbReference type="EMBL" id="NDV90197.1"/>
    </source>
</evidence>
<dbReference type="PANTHER" id="PTHR30097">
    <property type="entry name" value="CATION EFFLUX SYSTEM PROTEIN CUSB"/>
    <property type="match status" value="1"/>
</dbReference>
<dbReference type="Proteomes" id="UP000470213">
    <property type="component" value="Unassembled WGS sequence"/>
</dbReference>
<evidence type="ECO:0000259" key="4">
    <source>
        <dbReference type="Pfam" id="PF25954"/>
    </source>
</evidence>
<dbReference type="SUPFAM" id="SSF111369">
    <property type="entry name" value="HlyD-like secretion proteins"/>
    <property type="match status" value="1"/>
</dbReference>
<evidence type="ECO:0000256" key="3">
    <source>
        <dbReference type="SAM" id="MobiDB-lite"/>
    </source>
</evidence>
<name>A0A7X5RJT6_9ALTE</name>
<dbReference type="GO" id="GO:0030288">
    <property type="term" value="C:outer membrane-bounded periplasmic space"/>
    <property type="evidence" value="ECO:0007669"/>
    <property type="project" value="TreeGrafter"/>
</dbReference>
<dbReference type="GO" id="GO:0016020">
    <property type="term" value="C:membrane"/>
    <property type="evidence" value="ECO:0007669"/>
    <property type="project" value="InterPro"/>
</dbReference>
<accession>A0A7X5RJT6</accession>
<comment type="caution">
    <text evidence="6">The sequence shown here is derived from an EMBL/GenBank/DDBJ whole genome shotgun (WGS) entry which is preliminary data.</text>
</comment>
<evidence type="ECO:0000313" key="7">
    <source>
        <dbReference type="Proteomes" id="UP000470213"/>
    </source>
</evidence>
<dbReference type="Pfam" id="PF25954">
    <property type="entry name" value="Beta-barrel_RND_2"/>
    <property type="match status" value="1"/>
</dbReference>
<feature type="domain" description="CzcB-like C-terminal circularly permuted SH3-like" evidence="5">
    <location>
        <begin position="159"/>
        <end position="219"/>
    </location>
</feature>
<dbReference type="PANTHER" id="PTHR30097:SF15">
    <property type="entry name" value="CATION EFFLUX SYSTEM PROTEIN CUSB"/>
    <property type="match status" value="1"/>
</dbReference>
<dbReference type="GO" id="GO:0046914">
    <property type="term" value="F:transition metal ion binding"/>
    <property type="evidence" value="ECO:0007669"/>
    <property type="project" value="TreeGrafter"/>
</dbReference>
<dbReference type="FunFam" id="2.40.30.170:FF:000010">
    <property type="entry name" value="Efflux RND transporter periplasmic adaptor subunit"/>
    <property type="match status" value="1"/>
</dbReference>
<feature type="domain" description="CusB-like beta-barrel" evidence="4">
    <location>
        <begin position="74"/>
        <end position="150"/>
    </location>
</feature>
<dbReference type="InterPro" id="IPR051909">
    <property type="entry name" value="MFP_Cation_Efflux"/>
</dbReference>
<evidence type="ECO:0000256" key="2">
    <source>
        <dbReference type="ARBA" id="ARBA00022448"/>
    </source>
</evidence>
<dbReference type="Gene3D" id="2.40.50.100">
    <property type="match status" value="1"/>
</dbReference>
<dbReference type="GO" id="GO:0060003">
    <property type="term" value="P:copper ion export"/>
    <property type="evidence" value="ECO:0007669"/>
    <property type="project" value="TreeGrafter"/>
</dbReference>
<reference evidence="6 7" key="1">
    <citation type="submission" date="2020-01" db="EMBL/GenBank/DDBJ databases">
        <authorList>
            <person name="Chen J."/>
            <person name="Zhu S."/>
            <person name="Yang J."/>
        </authorList>
    </citation>
    <scope>NUCLEOTIDE SEQUENCE [LARGE SCALE GENOMIC DNA]</scope>
    <source>
        <strain evidence="6 7">345S023</strain>
    </source>
</reference>
<organism evidence="6 7">
    <name type="scientific">Alteromonas profundi</name>
    <dbReference type="NCBI Taxonomy" id="2696062"/>
    <lineage>
        <taxon>Bacteria</taxon>
        <taxon>Pseudomonadati</taxon>
        <taxon>Pseudomonadota</taxon>
        <taxon>Gammaproteobacteria</taxon>
        <taxon>Alteromonadales</taxon>
        <taxon>Alteromonadaceae</taxon>
        <taxon>Alteromonas/Salinimonas group</taxon>
        <taxon>Alteromonas</taxon>
    </lineage>
</organism>
<sequence length="270" mass="29702">MKRGNSQLIKGARERLASLQLSDALIEKLAKTNEVAQSVTFYAPRSGVVENLNVREGYFIEPGMQVISIAPLDTVWVIVDVFEAYMNKVAVGQHVSVSFDAVPGKKWHANIEFIYPRLHPKTGTLMARLTLANDQGVLRPDMLGEVIIHTAMDKAKSFVKIPREAVIRTQGEERVVVRVGSDQYRSIPVTMGPRDENHVAILDGIAPGDEVVTSAQFLIDSESSKRAAFSRMSSPDPHADMKPSADNSSSHPPAKSMTHEHHNMKGASHD</sequence>
<dbReference type="GO" id="GO:0015679">
    <property type="term" value="P:plasma membrane copper ion transport"/>
    <property type="evidence" value="ECO:0007669"/>
    <property type="project" value="TreeGrafter"/>
</dbReference>
<evidence type="ECO:0000256" key="1">
    <source>
        <dbReference type="ARBA" id="ARBA00009477"/>
    </source>
</evidence>
<dbReference type="NCBIfam" id="TIGR01730">
    <property type="entry name" value="RND_mfp"/>
    <property type="match status" value="1"/>
</dbReference>
<dbReference type="GO" id="GO:0022857">
    <property type="term" value="F:transmembrane transporter activity"/>
    <property type="evidence" value="ECO:0007669"/>
    <property type="project" value="InterPro"/>
</dbReference>
<gene>
    <name evidence="6" type="ORF">GTH32_03190</name>
</gene>
<evidence type="ECO:0000259" key="5">
    <source>
        <dbReference type="Pfam" id="PF25975"/>
    </source>
</evidence>
<dbReference type="InterPro" id="IPR058792">
    <property type="entry name" value="Beta-barrel_RND_2"/>
</dbReference>
<proteinExistence type="inferred from homology"/>
<protein>
    <submittedName>
        <fullName evidence="6">Efflux RND transporter periplasmic adaptor subunit</fullName>
    </submittedName>
</protein>
<keyword evidence="2" id="KW-0813">Transport</keyword>
<dbReference type="Gene3D" id="2.40.30.170">
    <property type="match status" value="1"/>
</dbReference>
<dbReference type="Gene3D" id="2.40.420.20">
    <property type="match status" value="1"/>
</dbReference>
<dbReference type="InterPro" id="IPR006143">
    <property type="entry name" value="RND_pump_MFP"/>
</dbReference>
<dbReference type="EMBL" id="JAAAWN010000003">
    <property type="protein sequence ID" value="NDV90197.1"/>
    <property type="molecule type" value="Genomic_DNA"/>
</dbReference>
<feature type="compositionally biased region" description="Basic and acidic residues" evidence="3">
    <location>
        <begin position="257"/>
        <end position="270"/>
    </location>
</feature>
<dbReference type="InterPro" id="IPR058649">
    <property type="entry name" value="CzcB_C"/>
</dbReference>
<dbReference type="AlphaFoldDB" id="A0A7X5RJT6"/>
<dbReference type="Pfam" id="PF25975">
    <property type="entry name" value="CzcB_C"/>
    <property type="match status" value="1"/>
</dbReference>
<keyword evidence="7" id="KW-1185">Reference proteome</keyword>
<comment type="similarity">
    <text evidence="1">Belongs to the membrane fusion protein (MFP) (TC 8.A.1) family.</text>
</comment>
<feature type="region of interest" description="Disordered" evidence="3">
    <location>
        <begin position="228"/>
        <end position="270"/>
    </location>
</feature>